<keyword evidence="1" id="KW-0812">Transmembrane</keyword>
<geneLocation type="plasmid" evidence="2">
    <name>unnamed</name>
</geneLocation>
<organism evidence="2">
    <name type="scientific">Borrelia anserina BA2</name>
    <dbReference type="NCBI Taxonomy" id="1313293"/>
    <lineage>
        <taxon>Bacteria</taxon>
        <taxon>Pseudomonadati</taxon>
        <taxon>Spirochaetota</taxon>
        <taxon>Spirochaetia</taxon>
        <taxon>Spirochaetales</taxon>
        <taxon>Borreliaceae</taxon>
        <taxon>Borrelia</taxon>
    </lineage>
</organism>
<keyword evidence="1" id="KW-0472">Membrane</keyword>
<gene>
    <name evidence="2" type="ORF">BAN_0002400</name>
</gene>
<keyword evidence="2" id="KW-0614">Plasmid</keyword>
<dbReference type="PROSITE" id="PS51257">
    <property type="entry name" value="PROKAR_LIPOPROTEIN"/>
    <property type="match status" value="1"/>
</dbReference>
<evidence type="ECO:0000256" key="1">
    <source>
        <dbReference type="SAM" id="Phobius"/>
    </source>
</evidence>
<name>W5SQP4_BORAN</name>
<evidence type="ECO:0008006" key="3">
    <source>
        <dbReference type="Google" id="ProtNLM"/>
    </source>
</evidence>
<keyword evidence="1" id="KW-1133">Transmembrane helix</keyword>
<dbReference type="AlphaFoldDB" id="W5SQP4"/>
<reference evidence="2" key="1">
    <citation type="submission" date="2013-04" db="EMBL/GenBank/DDBJ databases">
        <title>Comparative Genomics of Relapsing Fever Spirochetes.</title>
        <authorList>
            <person name="Schwan T.G."/>
            <person name="Raffel S.J."/>
            <person name="Porcella S.F."/>
            <person name="Martens C.A."/>
            <person name="Bruno D.P."/>
            <person name="Rickefs S.M."/>
            <person name="Barbian K.B."/>
        </authorList>
    </citation>
    <scope>NUCLEOTIDE SEQUENCE</scope>
    <source>
        <strain evidence="2">BA2</strain>
        <plasmid evidence="2">unnamed</plasmid>
    </source>
</reference>
<sequence>MVILKLLIVSYITRLGIMFLNFILMLTFVIFSCSDSVLASEEIEILHNVNDGTVCVKMVLNNKSGLVHVSYPYRHEKDNGRHIIFDFDILTGKPLNLLKVAFNGIPVEHKYLRSSYDGKQLELNYKQYFLPFDDSIDKTGFLIHLNTELGEHLGLLEVARNEGLRFDVECVERDSGVKRNISFSFSIDSAQKFFDIVDKFRAY</sequence>
<feature type="transmembrane region" description="Helical" evidence="1">
    <location>
        <begin position="12"/>
        <end position="31"/>
    </location>
</feature>
<accession>W5SQP4</accession>
<dbReference type="HOGENOM" id="CLU_123743_0_0_12"/>
<dbReference type="EMBL" id="CP005834">
    <property type="protein sequence ID" value="AHH08963.1"/>
    <property type="molecule type" value="Genomic_DNA"/>
</dbReference>
<proteinExistence type="predicted"/>
<protein>
    <recommendedName>
        <fullName evidence="3">Lipoprotein</fullName>
    </recommendedName>
</protein>
<evidence type="ECO:0000313" key="2">
    <source>
        <dbReference type="EMBL" id="AHH08963.1"/>
    </source>
</evidence>